<keyword evidence="3" id="KW-1185">Reference proteome</keyword>
<dbReference type="Pfam" id="PF04214">
    <property type="entry name" value="DUF411"/>
    <property type="match status" value="1"/>
</dbReference>
<sequence length="189" mass="19469">MSNFKHGKPMMTLLLGAATALAACSAGSTPPPPAAAPAQPAAASAAPLASAPAHSPAPATEAADALMVVHKHPSCGCCVLWVDHMREAGFSVEVHDHEDMGPIKQAAGVPYAKGSCHTAEIDGYFIEGHVPAEDVKRLLAERPDARGLTVPGMPAGSPGMEMPDGTVHPYAVELVHRDGSTTEYARHGE</sequence>
<evidence type="ECO:0000313" key="2">
    <source>
        <dbReference type="EMBL" id="MFC0718347.1"/>
    </source>
</evidence>
<feature type="chain" id="PRO_5046201590" evidence="1">
    <location>
        <begin position="23"/>
        <end position="189"/>
    </location>
</feature>
<feature type="signal peptide" evidence="1">
    <location>
        <begin position="1"/>
        <end position="22"/>
    </location>
</feature>
<reference evidence="2 3" key="1">
    <citation type="submission" date="2024-09" db="EMBL/GenBank/DDBJ databases">
        <authorList>
            <person name="Sun Q."/>
            <person name="Mori K."/>
        </authorList>
    </citation>
    <scope>NUCLEOTIDE SEQUENCE [LARGE SCALE GENOMIC DNA]</scope>
    <source>
        <strain evidence="2 3">KCTC 52403</strain>
    </source>
</reference>
<protein>
    <submittedName>
        <fullName evidence="2">DUF411 domain-containing protein</fullName>
    </submittedName>
</protein>
<gene>
    <name evidence="2" type="ORF">ACFFFU_11400</name>
</gene>
<evidence type="ECO:0000256" key="1">
    <source>
        <dbReference type="SAM" id="SignalP"/>
    </source>
</evidence>
<dbReference type="RefSeq" id="WP_229823108.1">
    <property type="nucleotide sequence ID" value="NZ_BMZT01000003.1"/>
</dbReference>
<comment type="caution">
    <text evidence="2">The sequence shown here is derived from an EMBL/GenBank/DDBJ whole genome shotgun (WGS) entry which is preliminary data.</text>
</comment>
<dbReference type="PROSITE" id="PS51257">
    <property type="entry name" value="PROKAR_LIPOPROTEIN"/>
    <property type="match status" value="1"/>
</dbReference>
<name>A0ABV6SZK2_9GAMM</name>
<keyword evidence="1" id="KW-0732">Signal</keyword>
<dbReference type="Proteomes" id="UP001589898">
    <property type="component" value="Unassembled WGS sequence"/>
</dbReference>
<dbReference type="EMBL" id="JBHLTF010000032">
    <property type="protein sequence ID" value="MFC0718347.1"/>
    <property type="molecule type" value="Genomic_DNA"/>
</dbReference>
<accession>A0ABV6SZK2</accession>
<organism evidence="2 3">
    <name type="scientific">Luteimonas padinae</name>
    <dbReference type="NCBI Taxonomy" id="1714359"/>
    <lineage>
        <taxon>Bacteria</taxon>
        <taxon>Pseudomonadati</taxon>
        <taxon>Pseudomonadota</taxon>
        <taxon>Gammaproteobacteria</taxon>
        <taxon>Lysobacterales</taxon>
        <taxon>Lysobacteraceae</taxon>
        <taxon>Luteimonas</taxon>
    </lineage>
</organism>
<evidence type="ECO:0000313" key="3">
    <source>
        <dbReference type="Proteomes" id="UP001589898"/>
    </source>
</evidence>
<proteinExistence type="predicted"/>
<dbReference type="InterPro" id="IPR007332">
    <property type="entry name" value="DUF411"/>
</dbReference>